<dbReference type="SMART" id="SM00456">
    <property type="entry name" value="WW"/>
    <property type="match status" value="1"/>
</dbReference>
<evidence type="ECO:0000259" key="5">
    <source>
        <dbReference type="PROSITE" id="PS50020"/>
    </source>
</evidence>
<dbReference type="STRING" id="3476.A0A2P5CL32"/>
<feature type="compositionally biased region" description="Low complexity" evidence="4">
    <location>
        <begin position="402"/>
        <end position="419"/>
    </location>
</feature>
<sequence>MEPDLGLLPSFRGSSGGGSVAVQDSHPGTSSSSSSWSSGDFHHNHQPHYQDPSFNDSNHHYYHHSILPDHHHHHHSGGHFNGGPGYAPGHHHVPNSGRKRGWHHSNRGNSPDGGGVAKLYVSHVPRTAREQDIRPVFEPHGSIVEVVILRDKLTGVQRGSCFVKYETTLEADKAIAALSNQYFFPGESLPITVKYADKPDREREHLWVPDKVFVANLNREASDKEIKEIFSPYGVVEDVYILQSRACGFVKFTHTDMALAAIRELNGSYTMRGCENSLVVRFADPKKPRMGESRSNNSCSGMTFGPYFQEPAFRPTTNLGDSMAGQNRLNAPYLGQHFSSTSQPQAVSFVANQEPSQLSQIPQQQIQNLETSSQQVHSGVSDLPKQLHLIQPSDQILEQHQRSQASGQQQPPPTGSSSQEVACNPSAAVPVNTEISELAECDWSEHTCPDGHKYYYNCITCESLWDKPKEFALFEEQSKKQKQKQQQNACNKLQTCSPVLSTQQLAQPQEMQNQTHLLHQNLQLQIPALSAPELDHVEVQ</sequence>
<reference evidence="8" key="1">
    <citation type="submission" date="2016-06" db="EMBL/GenBank/DDBJ databases">
        <title>Parallel loss of symbiosis genes in relatives of nitrogen-fixing non-legume Parasponia.</title>
        <authorList>
            <person name="Van Velzen R."/>
            <person name="Holmer R."/>
            <person name="Bu F."/>
            <person name="Rutten L."/>
            <person name="Van Zeijl A."/>
            <person name="Liu W."/>
            <person name="Santuari L."/>
            <person name="Cao Q."/>
            <person name="Sharma T."/>
            <person name="Shen D."/>
            <person name="Roswanjaya Y."/>
            <person name="Wardhani T."/>
            <person name="Kalhor M.S."/>
            <person name="Jansen J."/>
            <person name="Van den Hoogen J."/>
            <person name="Gungor B."/>
            <person name="Hartog M."/>
            <person name="Hontelez J."/>
            <person name="Verver J."/>
            <person name="Yang W.-C."/>
            <person name="Schijlen E."/>
            <person name="Repin R."/>
            <person name="Schilthuizen M."/>
            <person name="Schranz E."/>
            <person name="Heidstra R."/>
            <person name="Miyata K."/>
            <person name="Fedorova E."/>
            <person name="Kohlen W."/>
            <person name="Bisseling T."/>
            <person name="Smit S."/>
            <person name="Geurts R."/>
        </authorList>
    </citation>
    <scope>NUCLEOTIDE SEQUENCE [LARGE SCALE GENOMIC DNA]</scope>
    <source>
        <strain evidence="8">cv. WU1-14</strain>
    </source>
</reference>
<dbReference type="PROSITE" id="PS50102">
    <property type="entry name" value="RRM"/>
    <property type="match status" value="2"/>
</dbReference>
<feature type="domain" description="RRM" evidence="6">
    <location>
        <begin position="210"/>
        <end position="285"/>
    </location>
</feature>
<evidence type="ECO:0000313" key="8">
    <source>
        <dbReference type="Proteomes" id="UP000237105"/>
    </source>
</evidence>
<evidence type="ECO:0000256" key="4">
    <source>
        <dbReference type="SAM" id="MobiDB-lite"/>
    </source>
</evidence>
<dbReference type="Gene3D" id="3.30.70.330">
    <property type="match status" value="2"/>
</dbReference>
<dbReference type="AlphaFoldDB" id="A0A2P5CL32"/>
<dbReference type="PROSITE" id="PS50020">
    <property type="entry name" value="WW_DOMAIN_2"/>
    <property type="match status" value="1"/>
</dbReference>
<dbReference type="PANTHER" id="PTHR24012">
    <property type="entry name" value="RNA BINDING PROTEIN"/>
    <property type="match status" value="1"/>
</dbReference>
<dbReference type="SUPFAM" id="SSF51045">
    <property type="entry name" value="WW domain"/>
    <property type="match status" value="1"/>
</dbReference>
<dbReference type="SMART" id="SM00360">
    <property type="entry name" value="RRM"/>
    <property type="match status" value="2"/>
</dbReference>
<keyword evidence="8" id="KW-1185">Reference proteome</keyword>
<feature type="region of interest" description="Disordered" evidence="4">
    <location>
        <begin position="1"/>
        <end position="117"/>
    </location>
</feature>
<protein>
    <submittedName>
        <fullName evidence="7">Flowering time control protein FCA</fullName>
    </submittedName>
</protein>
<feature type="compositionally biased region" description="Basic residues" evidence="4">
    <location>
        <begin position="89"/>
        <end position="106"/>
    </location>
</feature>
<accession>A0A2P5CL32</accession>
<dbReference type="Pfam" id="PF00076">
    <property type="entry name" value="RRM_1"/>
    <property type="match status" value="2"/>
</dbReference>
<evidence type="ECO:0000313" key="7">
    <source>
        <dbReference type="EMBL" id="PON61754.1"/>
    </source>
</evidence>
<evidence type="ECO:0000256" key="1">
    <source>
        <dbReference type="ARBA" id="ARBA00022737"/>
    </source>
</evidence>
<name>A0A2P5CL32_PARAD</name>
<feature type="region of interest" description="Disordered" evidence="4">
    <location>
        <begin position="397"/>
        <end position="424"/>
    </location>
</feature>
<dbReference type="EMBL" id="JXTB01000119">
    <property type="protein sequence ID" value="PON61754.1"/>
    <property type="molecule type" value="Genomic_DNA"/>
</dbReference>
<dbReference type="SUPFAM" id="SSF54928">
    <property type="entry name" value="RNA-binding domain, RBD"/>
    <property type="match status" value="2"/>
</dbReference>
<evidence type="ECO:0000256" key="3">
    <source>
        <dbReference type="PROSITE-ProRule" id="PRU00176"/>
    </source>
</evidence>
<dbReference type="Gene3D" id="2.20.70.10">
    <property type="match status" value="1"/>
</dbReference>
<keyword evidence="2 3" id="KW-0694">RNA-binding</keyword>
<dbReference type="Proteomes" id="UP000237105">
    <property type="component" value="Unassembled WGS sequence"/>
</dbReference>
<keyword evidence="1" id="KW-0677">Repeat</keyword>
<dbReference type="GO" id="GO:0003723">
    <property type="term" value="F:RNA binding"/>
    <property type="evidence" value="ECO:0007669"/>
    <property type="project" value="UniProtKB-UniRule"/>
</dbReference>
<dbReference type="InterPro" id="IPR036020">
    <property type="entry name" value="WW_dom_sf"/>
</dbReference>
<comment type="caution">
    <text evidence="7">The sequence shown here is derived from an EMBL/GenBank/DDBJ whole genome shotgun (WGS) entry which is preliminary data.</text>
</comment>
<dbReference type="InterPro" id="IPR035979">
    <property type="entry name" value="RBD_domain_sf"/>
</dbReference>
<gene>
    <name evidence="7" type="ORF">PanWU01x14_144130</name>
</gene>
<evidence type="ECO:0000256" key="2">
    <source>
        <dbReference type="ARBA" id="ARBA00022884"/>
    </source>
</evidence>
<dbReference type="Pfam" id="PF00397">
    <property type="entry name" value="WW"/>
    <property type="match status" value="1"/>
</dbReference>
<organism evidence="7 8">
    <name type="scientific">Parasponia andersonii</name>
    <name type="common">Sponia andersonii</name>
    <dbReference type="NCBI Taxonomy" id="3476"/>
    <lineage>
        <taxon>Eukaryota</taxon>
        <taxon>Viridiplantae</taxon>
        <taxon>Streptophyta</taxon>
        <taxon>Embryophyta</taxon>
        <taxon>Tracheophyta</taxon>
        <taxon>Spermatophyta</taxon>
        <taxon>Magnoliopsida</taxon>
        <taxon>eudicotyledons</taxon>
        <taxon>Gunneridae</taxon>
        <taxon>Pentapetalae</taxon>
        <taxon>rosids</taxon>
        <taxon>fabids</taxon>
        <taxon>Rosales</taxon>
        <taxon>Cannabaceae</taxon>
        <taxon>Parasponia</taxon>
    </lineage>
</organism>
<dbReference type="InterPro" id="IPR001202">
    <property type="entry name" value="WW_dom"/>
</dbReference>
<dbReference type="OrthoDB" id="410044at2759"/>
<dbReference type="InterPro" id="IPR000504">
    <property type="entry name" value="RRM_dom"/>
</dbReference>
<feature type="domain" description="WW" evidence="5">
    <location>
        <begin position="443"/>
        <end position="470"/>
    </location>
</feature>
<proteinExistence type="predicted"/>
<dbReference type="CDD" id="cd00201">
    <property type="entry name" value="WW"/>
    <property type="match status" value="1"/>
</dbReference>
<dbReference type="InterPro" id="IPR012677">
    <property type="entry name" value="Nucleotide-bd_a/b_plait_sf"/>
</dbReference>
<feature type="domain" description="RRM" evidence="6">
    <location>
        <begin position="117"/>
        <end position="198"/>
    </location>
</feature>
<evidence type="ECO:0000259" key="6">
    <source>
        <dbReference type="PROSITE" id="PS50102"/>
    </source>
</evidence>